<proteinExistence type="inferred from homology"/>
<dbReference type="SUPFAM" id="SSF51366">
    <property type="entry name" value="Ribulose-phoshate binding barrel"/>
    <property type="match status" value="1"/>
</dbReference>
<evidence type="ECO:0000256" key="4">
    <source>
        <dbReference type="ARBA" id="ARBA00022822"/>
    </source>
</evidence>
<dbReference type="InterPro" id="IPR018204">
    <property type="entry name" value="Trp_synthase_alpha_AS"/>
</dbReference>
<feature type="active site" description="Proton acceptor" evidence="8">
    <location>
        <position position="46"/>
    </location>
</feature>
<dbReference type="InterPro" id="IPR002028">
    <property type="entry name" value="Trp_synthase_suA"/>
</dbReference>
<feature type="active site" description="Proton acceptor" evidence="8">
    <location>
        <position position="57"/>
    </location>
</feature>
<dbReference type="HAMAP" id="MF_00131">
    <property type="entry name" value="Trp_synth_alpha"/>
    <property type="match status" value="1"/>
</dbReference>
<keyword evidence="6 8" id="KW-0456">Lyase</keyword>
<dbReference type="GO" id="GO:0005829">
    <property type="term" value="C:cytosol"/>
    <property type="evidence" value="ECO:0007669"/>
    <property type="project" value="TreeGrafter"/>
</dbReference>
<dbReference type="UniPathway" id="UPA00035">
    <property type="reaction ID" value="UER00044"/>
</dbReference>
<organism evidence="10 11">
    <name type="scientific">Ginsengibacter hankyongi</name>
    <dbReference type="NCBI Taxonomy" id="2607284"/>
    <lineage>
        <taxon>Bacteria</taxon>
        <taxon>Pseudomonadati</taxon>
        <taxon>Bacteroidota</taxon>
        <taxon>Chitinophagia</taxon>
        <taxon>Chitinophagales</taxon>
        <taxon>Chitinophagaceae</taxon>
        <taxon>Ginsengibacter</taxon>
    </lineage>
</organism>
<dbReference type="NCBIfam" id="TIGR00262">
    <property type="entry name" value="trpA"/>
    <property type="match status" value="1"/>
</dbReference>
<evidence type="ECO:0000256" key="2">
    <source>
        <dbReference type="ARBA" id="ARBA00011270"/>
    </source>
</evidence>
<keyword evidence="3 8" id="KW-0028">Amino-acid biosynthesis</keyword>
<evidence type="ECO:0000313" key="11">
    <source>
        <dbReference type="Proteomes" id="UP000326903"/>
    </source>
</evidence>
<comment type="pathway">
    <text evidence="1 8">Amino-acid biosynthesis; L-tryptophan biosynthesis; L-tryptophan from chorismate: step 5/5.</text>
</comment>
<comment type="similarity">
    <text evidence="8 9">Belongs to the TrpA family.</text>
</comment>
<dbReference type="PROSITE" id="PS00167">
    <property type="entry name" value="TRP_SYNTHASE_ALPHA"/>
    <property type="match status" value="1"/>
</dbReference>
<gene>
    <name evidence="8" type="primary">trpA</name>
    <name evidence="10" type="ORF">FW778_04370</name>
</gene>
<dbReference type="PANTHER" id="PTHR43406">
    <property type="entry name" value="TRYPTOPHAN SYNTHASE, ALPHA CHAIN"/>
    <property type="match status" value="1"/>
</dbReference>
<evidence type="ECO:0000256" key="8">
    <source>
        <dbReference type="HAMAP-Rule" id="MF_00131"/>
    </source>
</evidence>
<keyword evidence="11" id="KW-1185">Reference proteome</keyword>
<evidence type="ECO:0000256" key="3">
    <source>
        <dbReference type="ARBA" id="ARBA00022605"/>
    </source>
</evidence>
<sequence>MNRIKKLFSDKKKNIVSIYFTAGFPELNDTNTILNVLQKHGADLIEIGMPYSDPLADGPVIQHSSMKALQNGMSIKLLFDQLNKYSNSPSGVKAPLILMGYLNPVLQYGIEKFCSDAHKAGIDGIILPDLPLHEYEIEYKNIFEKYKLDFIFLITPETSEKRIRKIDALSKGFIYAVSSSSITGSDKDMSAQEEYFQRLRDMKLNNPILIGFGIKDNKTFLQACKHAAGAIIGTAYIKAIENSNDIEADTEKFLNSILGATIAS</sequence>
<reference evidence="10 11" key="1">
    <citation type="submission" date="2019-09" db="EMBL/GenBank/DDBJ databases">
        <title>Draft genome sequence of Ginsengibacter sp. BR5-29.</title>
        <authorList>
            <person name="Im W.-T."/>
        </authorList>
    </citation>
    <scope>NUCLEOTIDE SEQUENCE [LARGE SCALE GENOMIC DNA]</scope>
    <source>
        <strain evidence="10 11">BR5-29</strain>
    </source>
</reference>
<dbReference type="EC" id="4.2.1.20" evidence="8"/>
<dbReference type="InterPro" id="IPR013785">
    <property type="entry name" value="Aldolase_TIM"/>
</dbReference>
<dbReference type="Proteomes" id="UP000326903">
    <property type="component" value="Unassembled WGS sequence"/>
</dbReference>
<keyword evidence="5 8" id="KW-0057">Aromatic amino acid biosynthesis</keyword>
<dbReference type="GO" id="GO:0004834">
    <property type="term" value="F:tryptophan synthase activity"/>
    <property type="evidence" value="ECO:0007669"/>
    <property type="project" value="UniProtKB-UniRule"/>
</dbReference>
<evidence type="ECO:0000256" key="9">
    <source>
        <dbReference type="RuleBase" id="RU003662"/>
    </source>
</evidence>
<dbReference type="Pfam" id="PF00290">
    <property type="entry name" value="Trp_syntA"/>
    <property type="match status" value="1"/>
</dbReference>
<evidence type="ECO:0000256" key="6">
    <source>
        <dbReference type="ARBA" id="ARBA00023239"/>
    </source>
</evidence>
<comment type="function">
    <text evidence="8">The alpha subunit is responsible for the aldol cleavage of indoleglycerol phosphate to indole and glyceraldehyde 3-phosphate.</text>
</comment>
<evidence type="ECO:0000256" key="5">
    <source>
        <dbReference type="ARBA" id="ARBA00023141"/>
    </source>
</evidence>
<dbReference type="CDD" id="cd04724">
    <property type="entry name" value="Tryptophan_synthase_alpha"/>
    <property type="match status" value="1"/>
</dbReference>
<dbReference type="Gene3D" id="3.20.20.70">
    <property type="entry name" value="Aldolase class I"/>
    <property type="match status" value="1"/>
</dbReference>
<comment type="subunit">
    <text evidence="2 8">Tetramer of two alpha and two beta chains.</text>
</comment>
<protein>
    <recommendedName>
        <fullName evidence="8">Tryptophan synthase alpha chain</fullName>
        <ecNumber evidence="8">4.2.1.20</ecNumber>
    </recommendedName>
</protein>
<evidence type="ECO:0000313" key="10">
    <source>
        <dbReference type="EMBL" id="KAA9042261.1"/>
    </source>
</evidence>
<evidence type="ECO:0000256" key="1">
    <source>
        <dbReference type="ARBA" id="ARBA00004733"/>
    </source>
</evidence>
<dbReference type="InterPro" id="IPR011060">
    <property type="entry name" value="RibuloseP-bd_barrel"/>
</dbReference>
<evidence type="ECO:0000256" key="7">
    <source>
        <dbReference type="ARBA" id="ARBA00049047"/>
    </source>
</evidence>
<name>A0A5J5INF3_9BACT</name>
<dbReference type="EMBL" id="VYQF01000001">
    <property type="protein sequence ID" value="KAA9042261.1"/>
    <property type="molecule type" value="Genomic_DNA"/>
</dbReference>
<keyword evidence="4 8" id="KW-0822">Tryptophan biosynthesis</keyword>
<dbReference type="PANTHER" id="PTHR43406:SF1">
    <property type="entry name" value="TRYPTOPHAN SYNTHASE ALPHA CHAIN, CHLOROPLASTIC"/>
    <property type="match status" value="1"/>
</dbReference>
<comment type="catalytic activity">
    <reaction evidence="7 8">
        <text>(1S,2R)-1-C-(indol-3-yl)glycerol 3-phosphate + L-serine = D-glyceraldehyde 3-phosphate + L-tryptophan + H2O</text>
        <dbReference type="Rhea" id="RHEA:10532"/>
        <dbReference type="ChEBI" id="CHEBI:15377"/>
        <dbReference type="ChEBI" id="CHEBI:33384"/>
        <dbReference type="ChEBI" id="CHEBI:57912"/>
        <dbReference type="ChEBI" id="CHEBI:58866"/>
        <dbReference type="ChEBI" id="CHEBI:59776"/>
        <dbReference type="EC" id="4.2.1.20"/>
    </reaction>
</comment>
<dbReference type="AlphaFoldDB" id="A0A5J5INF3"/>
<comment type="caution">
    <text evidence="10">The sequence shown here is derived from an EMBL/GenBank/DDBJ whole genome shotgun (WGS) entry which is preliminary data.</text>
</comment>
<accession>A0A5J5INF3</accession>